<dbReference type="OrthoDB" id="8680608at2759"/>
<dbReference type="Pfam" id="PF05729">
    <property type="entry name" value="NACHT"/>
    <property type="match status" value="1"/>
</dbReference>
<dbReference type="EMBL" id="JAIZAY010000019">
    <property type="protein sequence ID" value="KAJ8023611.1"/>
    <property type="molecule type" value="Genomic_DNA"/>
</dbReference>
<feature type="domain" description="NACHT" evidence="1">
    <location>
        <begin position="198"/>
        <end position="321"/>
    </location>
</feature>
<dbReference type="PROSITE" id="PS50837">
    <property type="entry name" value="NACHT"/>
    <property type="match status" value="1"/>
</dbReference>
<accession>A0A9Q0YQW1</accession>
<dbReference type="SUPFAM" id="SSF52540">
    <property type="entry name" value="P-loop containing nucleoside triphosphate hydrolases"/>
    <property type="match status" value="1"/>
</dbReference>
<evidence type="ECO:0000313" key="2">
    <source>
        <dbReference type="EMBL" id="KAJ8023611.1"/>
    </source>
</evidence>
<dbReference type="CDD" id="cd01120">
    <property type="entry name" value="RecA-like_superfamily"/>
    <property type="match status" value="1"/>
</dbReference>
<sequence>MAEAPPSKSCKLDLGAPKFSPGGFGQFQVELSWHLTCDSVKELATIFGFPPAKFDRVKRDSLEFVRLLVAEGVITPADISTLISALKSINQAGIASTVQQSFDRNRITEIEKEDLDVLLPELQRKLSVFVKALKKGFSRRYSGVRLIPFLYGTWYCVNDIFVESKLEVFDNTKQKQDPSRRTSVTSRHEIFTRSLRENIIIVEGEPGFGKSTLLLQFAYDWCTSSTQSPLKDVDIFILIRLKEINDTPTLFDAIRMLLPDDLPLTSQDIGDIITSGHWKVVIALDGYDEYLGTEERATDIDRITQGRILTDCIVVITTRPSCLPKLQSPNASHFKLSGFEKQMQEEYIDKAITFSMTTRRGKEFTIGRLQENVILWDICQVPFFFATFVHMSSISAGKQELNSVTSYFSFMLACFFSHLGSKEVADTRPIAPPTTTEDPEQRRLIAKLAFLGLAGKEVKLRWTQADLIQQLGQSCYNRYINAGVLLEEEHRTFQAVSGSHADSQIVVETYARFFHKTFQEFYAAYHIAYLAENQSVEVVKNILSKLDLNDLQYVLRFACGLRPTAARLVQTYLSTLGDAGRKCSILCLMEQQGVDINETVAYLCRNAVTINNRDSKFLQRSKIQLLHAASQRNVISVSHLSLIDCFRAVESNRESLLLSSGLQLPRLDTLQRLNINFGIGGDLRCIAGAILDYTARCASLKYLELSVLPFFGKSVLLPWSFEVNGTLATLHRQNCIVRWPDCSMTHVGFRVYVKWRLNLLSGKWEDEDNGAEMTETYYRQVASLLEIQV</sequence>
<reference evidence="2" key="1">
    <citation type="submission" date="2021-10" db="EMBL/GenBank/DDBJ databases">
        <title>Tropical sea cucumber genome reveals ecological adaptation and Cuvierian tubules defense mechanism.</title>
        <authorList>
            <person name="Chen T."/>
        </authorList>
    </citation>
    <scope>NUCLEOTIDE SEQUENCE</scope>
    <source>
        <strain evidence="2">Nanhai2018</strain>
        <tissue evidence="2">Muscle</tissue>
    </source>
</reference>
<comment type="caution">
    <text evidence="2">The sequence shown here is derived from an EMBL/GenBank/DDBJ whole genome shotgun (WGS) entry which is preliminary data.</text>
</comment>
<dbReference type="InterPro" id="IPR027417">
    <property type="entry name" value="P-loop_NTPase"/>
</dbReference>
<evidence type="ECO:0000259" key="1">
    <source>
        <dbReference type="PROSITE" id="PS50837"/>
    </source>
</evidence>
<dbReference type="InterPro" id="IPR007111">
    <property type="entry name" value="NACHT_NTPase"/>
</dbReference>
<dbReference type="PANTHER" id="PTHR46312">
    <property type="entry name" value="NACHT DOMAIN-CONTAINING PROTEIN"/>
    <property type="match status" value="1"/>
</dbReference>
<protein>
    <submittedName>
        <fullName evidence="2">NACHT, LRR and PYD domains-containing protein 3</fullName>
    </submittedName>
</protein>
<evidence type="ECO:0000313" key="3">
    <source>
        <dbReference type="Proteomes" id="UP001152320"/>
    </source>
</evidence>
<keyword evidence="3" id="KW-1185">Reference proteome</keyword>
<dbReference type="PANTHER" id="PTHR46312:SF2">
    <property type="entry name" value="NUCLEOTIDE-BINDING OLIGOMERIZATION DOMAIN-CONTAINING PROTEIN 2-LIKE"/>
    <property type="match status" value="1"/>
</dbReference>
<dbReference type="Proteomes" id="UP001152320">
    <property type="component" value="Chromosome 19"/>
</dbReference>
<gene>
    <name evidence="2" type="ORF">HOLleu_36100</name>
</gene>
<dbReference type="AlphaFoldDB" id="A0A9Q0YQW1"/>
<proteinExistence type="predicted"/>
<name>A0A9Q0YQW1_HOLLE</name>
<organism evidence="2 3">
    <name type="scientific">Holothuria leucospilota</name>
    <name type="common">Black long sea cucumber</name>
    <name type="synonym">Mertensiothuria leucospilota</name>
    <dbReference type="NCBI Taxonomy" id="206669"/>
    <lineage>
        <taxon>Eukaryota</taxon>
        <taxon>Metazoa</taxon>
        <taxon>Echinodermata</taxon>
        <taxon>Eleutherozoa</taxon>
        <taxon>Echinozoa</taxon>
        <taxon>Holothuroidea</taxon>
        <taxon>Aspidochirotacea</taxon>
        <taxon>Aspidochirotida</taxon>
        <taxon>Holothuriidae</taxon>
        <taxon>Holothuria</taxon>
    </lineage>
</organism>
<dbReference type="Gene3D" id="3.40.50.300">
    <property type="entry name" value="P-loop containing nucleotide triphosphate hydrolases"/>
    <property type="match status" value="1"/>
</dbReference>